<evidence type="ECO:0000313" key="1">
    <source>
        <dbReference type="EMBL" id="KAI9557286.1"/>
    </source>
</evidence>
<dbReference type="EMBL" id="WJBH02000006">
    <property type="protein sequence ID" value="KAI9557286.1"/>
    <property type="molecule type" value="Genomic_DNA"/>
</dbReference>
<dbReference type="AlphaFoldDB" id="A0AAD5KPE5"/>
<evidence type="ECO:0000313" key="2">
    <source>
        <dbReference type="Proteomes" id="UP000820818"/>
    </source>
</evidence>
<comment type="caution">
    <text evidence="1">The sequence shown here is derived from an EMBL/GenBank/DDBJ whole genome shotgun (WGS) entry which is preliminary data.</text>
</comment>
<dbReference type="Proteomes" id="UP000820818">
    <property type="component" value="Linkage Group LG6"/>
</dbReference>
<sequence>MEYMERNWIRGKFWTLDNWSCFNVFTRTNNDCEGMPHQWNKMTMVLRKLAEENKGCKKTLVKPGYGRYLGLGPDYLNLQKPQ</sequence>
<organism evidence="1 2">
    <name type="scientific">Daphnia sinensis</name>
    <dbReference type="NCBI Taxonomy" id="1820382"/>
    <lineage>
        <taxon>Eukaryota</taxon>
        <taxon>Metazoa</taxon>
        <taxon>Ecdysozoa</taxon>
        <taxon>Arthropoda</taxon>
        <taxon>Crustacea</taxon>
        <taxon>Branchiopoda</taxon>
        <taxon>Diplostraca</taxon>
        <taxon>Cladocera</taxon>
        <taxon>Anomopoda</taxon>
        <taxon>Daphniidae</taxon>
        <taxon>Daphnia</taxon>
        <taxon>Daphnia similis group</taxon>
    </lineage>
</organism>
<protein>
    <submittedName>
        <fullName evidence="1">Uncharacterized protein</fullName>
    </submittedName>
</protein>
<accession>A0AAD5KPE5</accession>
<keyword evidence="2" id="KW-1185">Reference proteome</keyword>
<gene>
    <name evidence="1" type="ORF">GHT06_017111</name>
</gene>
<reference evidence="1 2" key="1">
    <citation type="submission" date="2022-05" db="EMBL/GenBank/DDBJ databases">
        <title>A multi-omics perspective on studying reproductive biology in Daphnia sinensis.</title>
        <authorList>
            <person name="Jia J."/>
        </authorList>
    </citation>
    <scope>NUCLEOTIDE SEQUENCE [LARGE SCALE GENOMIC DNA]</scope>
    <source>
        <strain evidence="1 2">WSL</strain>
    </source>
</reference>
<proteinExistence type="predicted"/>
<name>A0AAD5KPE5_9CRUS</name>